<dbReference type="Gene3D" id="3.40.50.720">
    <property type="entry name" value="NAD(P)-binding Rossmann-like Domain"/>
    <property type="match status" value="1"/>
</dbReference>
<keyword evidence="4" id="KW-0560">Oxidoreductase</keyword>
<dbReference type="NCBIfam" id="TIGR03855">
    <property type="entry name" value="NAD_NadX"/>
    <property type="match status" value="1"/>
</dbReference>
<evidence type="ECO:0000313" key="8">
    <source>
        <dbReference type="EMBL" id="KKK98345.1"/>
    </source>
</evidence>
<evidence type="ECO:0000256" key="2">
    <source>
        <dbReference type="ARBA" id="ARBA00022642"/>
    </source>
</evidence>
<evidence type="ECO:0000259" key="6">
    <source>
        <dbReference type="Pfam" id="PF01958"/>
    </source>
</evidence>
<accession>A0A0F9AJ82</accession>
<evidence type="ECO:0000256" key="5">
    <source>
        <dbReference type="ARBA" id="ARBA00023027"/>
    </source>
</evidence>
<dbReference type="NCBIfam" id="NF009830">
    <property type="entry name" value="PRK13304.1"/>
    <property type="match status" value="1"/>
</dbReference>
<evidence type="ECO:0000256" key="4">
    <source>
        <dbReference type="ARBA" id="ARBA00023002"/>
    </source>
</evidence>
<feature type="domain" description="Aspartate/homoserine dehydrogenase NAD-binding" evidence="7">
    <location>
        <begin position="8"/>
        <end position="118"/>
    </location>
</feature>
<evidence type="ECO:0000256" key="1">
    <source>
        <dbReference type="ARBA" id="ARBA00008331"/>
    </source>
</evidence>
<dbReference type="InterPro" id="IPR005106">
    <property type="entry name" value="Asp/hSer_DH_NAD-bd"/>
</dbReference>
<evidence type="ECO:0000259" key="7">
    <source>
        <dbReference type="Pfam" id="PF03447"/>
    </source>
</evidence>
<dbReference type="InterPro" id="IPR011182">
    <property type="entry name" value="L-Asp_DH"/>
</dbReference>
<organism evidence="8">
    <name type="scientific">marine sediment metagenome</name>
    <dbReference type="NCBI Taxonomy" id="412755"/>
    <lineage>
        <taxon>unclassified sequences</taxon>
        <taxon>metagenomes</taxon>
        <taxon>ecological metagenomes</taxon>
    </lineage>
</organism>
<feature type="domain" description="Aspartate dehydrogenase" evidence="6">
    <location>
        <begin position="166"/>
        <end position="254"/>
    </location>
</feature>
<protein>
    <submittedName>
        <fullName evidence="8">Uncharacterized protein</fullName>
    </submittedName>
</protein>
<dbReference type="GO" id="GO:0050661">
    <property type="term" value="F:NADP binding"/>
    <property type="evidence" value="ECO:0007669"/>
    <property type="project" value="InterPro"/>
</dbReference>
<dbReference type="PANTHER" id="PTHR31873">
    <property type="entry name" value="L-ASPARTATE DEHYDROGENASE-RELATED"/>
    <property type="match status" value="1"/>
</dbReference>
<dbReference type="NCBIfam" id="NF009828">
    <property type="entry name" value="PRK13303.1-3"/>
    <property type="match status" value="1"/>
</dbReference>
<evidence type="ECO:0000256" key="3">
    <source>
        <dbReference type="ARBA" id="ARBA00022857"/>
    </source>
</evidence>
<name>A0A0F9AJ82_9ZZZZ</name>
<keyword evidence="3" id="KW-0521">NADP</keyword>
<dbReference type="AlphaFoldDB" id="A0A0F9AJ82"/>
<dbReference type="Gene3D" id="3.30.360.10">
    <property type="entry name" value="Dihydrodipicolinate Reductase, domain 2"/>
    <property type="match status" value="1"/>
</dbReference>
<proteinExistence type="inferred from homology"/>
<dbReference type="SUPFAM" id="SSF55347">
    <property type="entry name" value="Glyceraldehyde-3-phosphate dehydrogenase-like, C-terminal domain"/>
    <property type="match status" value="1"/>
</dbReference>
<comment type="caution">
    <text evidence="8">The sequence shown here is derived from an EMBL/GenBank/DDBJ whole genome shotgun (WGS) entry which is preliminary data.</text>
</comment>
<dbReference type="Pfam" id="PF01958">
    <property type="entry name" value="Asp_DH_C"/>
    <property type="match status" value="1"/>
</dbReference>
<dbReference type="GO" id="GO:0009435">
    <property type="term" value="P:NAD+ biosynthetic process"/>
    <property type="evidence" value="ECO:0007669"/>
    <property type="project" value="InterPro"/>
</dbReference>
<dbReference type="InterPro" id="IPR036291">
    <property type="entry name" value="NAD(P)-bd_dom_sf"/>
</dbReference>
<reference evidence="8" key="1">
    <citation type="journal article" date="2015" name="Nature">
        <title>Complex archaea that bridge the gap between prokaryotes and eukaryotes.</title>
        <authorList>
            <person name="Spang A."/>
            <person name="Saw J.H."/>
            <person name="Jorgensen S.L."/>
            <person name="Zaremba-Niedzwiedzka K."/>
            <person name="Martijn J."/>
            <person name="Lind A.E."/>
            <person name="van Eijk R."/>
            <person name="Schleper C."/>
            <person name="Guy L."/>
            <person name="Ettema T.J."/>
        </authorList>
    </citation>
    <scope>NUCLEOTIDE SEQUENCE</scope>
</reference>
<keyword evidence="2" id="KW-0662">Pyridine nucleotide biosynthesis</keyword>
<dbReference type="InterPro" id="IPR020626">
    <property type="entry name" value="Asp_DH_prok"/>
</dbReference>
<comment type="similarity">
    <text evidence="1">Belongs to the L-aspartate dehydrogenase family.</text>
</comment>
<dbReference type="GO" id="GO:0033735">
    <property type="term" value="F:aspartate dehydrogenase [NAD(P)+] activity"/>
    <property type="evidence" value="ECO:0007669"/>
    <property type="project" value="InterPro"/>
</dbReference>
<keyword evidence="5" id="KW-0520">NAD</keyword>
<dbReference type="InterPro" id="IPR022487">
    <property type="entry name" value="Asp_DH_arc"/>
</dbReference>
<dbReference type="SUPFAM" id="SSF51735">
    <property type="entry name" value="NAD(P)-binding Rossmann-fold domains"/>
    <property type="match status" value="1"/>
</dbReference>
<dbReference type="PANTHER" id="PTHR31873:SF6">
    <property type="entry name" value="ASPARTATE DEHYDROGENASE DOMAIN-CONTAINING PROTEIN"/>
    <property type="match status" value="1"/>
</dbReference>
<dbReference type="HAMAP" id="MF_01265">
    <property type="entry name" value="NadX"/>
    <property type="match status" value="1"/>
</dbReference>
<dbReference type="InterPro" id="IPR002811">
    <property type="entry name" value="Asp_DH"/>
</dbReference>
<dbReference type="PIRSF" id="PIRSF005227">
    <property type="entry name" value="Asp_dh_NAD_syn"/>
    <property type="match status" value="1"/>
</dbReference>
<sequence length="268" mass="28403">MLKVGLVGCGVIGSGLARAIDSREVPGLELVAICDKNKIKEDKLASSLEKMPVATSIEGVIEKADLIIEAASSGIVGELVQKALNKGKDIMVMSVGGMLDYLHLLTEARAKKCKIYFPSGAIAGLDGIKAAKEAGLDSVTLETSKPPQGLKGAPYLLEKNIDLREIKEKMVVFEGNCQEAVKAFPKNINVAAALSFAGLGMERTKVRIIADPSLKRNVHHIIVKGDFGKLEIMAENVPSPSNPKTSYLAVLSAIATLRGIVDSVRIGS</sequence>
<dbReference type="Pfam" id="PF03447">
    <property type="entry name" value="NAD_binding_3"/>
    <property type="match status" value="1"/>
</dbReference>
<dbReference type="EMBL" id="LAZR01045655">
    <property type="protein sequence ID" value="KKK98345.1"/>
    <property type="molecule type" value="Genomic_DNA"/>
</dbReference>
<gene>
    <name evidence="8" type="ORF">LCGC14_2643670</name>
</gene>